<evidence type="ECO:0000259" key="2">
    <source>
        <dbReference type="PROSITE" id="PS50887"/>
    </source>
</evidence>
<dbReference type="Gene3D" id="3.30.70.270">
    <property type="match status" value="1"/>
</dbReference>
<dbReference type="EMBL" id="JACIDW010000007">
    <property type="protein sequence ID" value="MBB3965021.1"/>
    <property type="molecule type" value="Genomic_DNA"/>
</dbReference>
<reference evidence="3 4" key="1">
    <citation type="submission" date="2020-08" db="EMBL/GenBank/DDBJ databases">
        <title>Genomic Encyclopedia of Type Strains, Phase IV (KMG-IV): sequencing the most valuable type-strain genomes for metagenomic binning, comparative biology and taxonomic classification.</title>
        <authorList>
            <person name="Goeker M."/>
        </authorList>
    </citation>
    <scope>NUCLEOTIDE SEQUENCE [LARGE SCALE GENOMIC DNA]</scope>
    <source>
        <strain evidence="3 4">DSM 26575</strain>
    </source>
</reference>
<gene>
    <name evidence="3" type="ORF">GGQ67_002688</name>
</gene>
<dbReference type="Gene3D" id="2.10.70.100">
    <property type="match status" value="1"/>
</dbReference>
<dbReference type="SUPFAM" id="SSF141868">
    <property type="entry name" value="EAL domain-like"/>
    <property type="match status" value="1"/>
</dbReference>
<dbReference type="CDD" id="cd01948">
    <property type="entry name" value="EAL"/>
    <property type="match status" value="1"/>
</dbReference>
<evidence type="ECO:0000313" key="3">
    <source>
        <dbReference type="EMBL" id="MBB3965021.1"/>
    </source>
</evidence>
<feature type="domain" description="EAL" evidence="1">
    <location>
        <begin position="314"/>
        <end position="565"/>
    </location>
</feature>
<proteinExistence type="predicted"/>
<dbReference type="InterPro" id="IPR013655">
    <property type="entry name" value="PAS_fold_3"/>
</dbReference>
<sequence length="567" mass="63861">MELALDASRIGVWEHDLRENEISWDVQMHRLYQTGQRSGRVPTSIWSNAIHPDDRARANREFSDAIARRGQYNSEFRIIWPNGEIRYIRSRAHFYVSEDGSPSFIGAEWDVTADVLLNAEAARQREVAEARALALEESTARIEHAAAHDYLTGLPNRRFFDKRIAELAEDETVSTLAVLHLDLDEFKQINDSYGHAAGDAVLRAAALRIAAVLPPTGMAARIGGDEFVVVLVNFESMDELRDIARRVQKRLRKKIRFGHEMLQSGVSIGISWSADRGDSNLLAESDMALYAAKDAGRDRIEFFTQRLKDELMGKRRIADELKLALTAGEIVPYYQLQFDARTRQIVGLEALARWRHRERGILAPVDFLKVADEHGLTAEIDASILRHVLKDRREWEQHGFDVPRISVNISGQRLYDPLLISDLEGLDIPENAIVFELIETIFLDDCDDEMMQSVDRIKLMGIEIEIDDFGSGHASLIGLVRLRPTRLKIDRQLVDAIDTSDEQRRVVKSIIEIAKALDVKVIAEGVESERHAATLARLGCDALQGFALSRPAPADEIDAKFSALVTS</sequence>
<evidence type="ECO:0000259" key="1">
    <source>
        <dbReference type="PROSITE" id="PS50883"/>
    </source>
</evidence>
<dbReference type="Proteomes" id="UP000582090">
    <property type="component" value="Unassembled WGS sequence"/>
</dbReference>
<dbReference type="PROSITE" id="PS50883">
    <property type="entry name" value="EAL"/>
    <property type="match status" value="1"/>
</dbReference>
<dbReference type="InterPro" id="IPR029787">
    <property type="entry name" value="Nucleotide_cyclase"/>
</dbReference>
<name>A0A7W6GCW5_9HYPH</name>
<dbReference type="Gene3D" id="3.30.450.20">
    <property type="entry name" value="PAS domain"/>
    <property type="match status" value="1"/>
</dbReference>
<dbReference type="InterPro" id="IPR001633">
    <property type="entry name" value="EAL_dom"/>
</dbReference>
<dbReference type="CDD" id="cd00130">
    <property type="entry name" value="PAS"/>
    <property type="match status" value="1"/>
</dbReference>
<evidence type="ECO:0000313" key="4">
    <source>
        <dbReference type="Proteomes" id="UP000582090"/>
    </source>
</evidence>
<dbReference type="InterPro" id="IPR052155">
    <property type="entry name" value="Biofilm_reg_signaling"/>
</dbReference>
<dbReference type="PROSITE" id="PS50887">
    <property type="entry name" value="GGDEF"/>
    <property type="match status" value="1"/>
</dbReference>
<dbReference type="InterPro" id="IPR000160">
    <property type="entry name" value="GGDEF_dom"/>
</dbReference>
<feature type="domain" description="GGDEF" evidence="2">
    <location>
        <begin position="174"/>
        <end position="305"/>
    </location>
</feature>
<keyword evidence="4" id="KW-1185">Reference proteome</keyword>
<dbReference type="AlphaFoldDB" id="A0A7W6GCW5"/>
<dbReference type="InterPro" id="IPR043128">
    <property type="entry name" value="Rev_trsase/Diguanyl_cyclase"/>
</dbReference>
<dbReference type="InterPro" id="IPR000014">
    <property type="entry name" value="PAS"/>
</dbReference>
<comment type="caution">
    <text evidence="3">The sequence shown here is derived from an EMBL/GenBank/DDBJ whole genome shotgun (WGS) entry which is preliminary data.</text>
</comment>
<dbReference type="SMART" id="SM00267">
    <property type="entry name" value="GGDEF"/>
    <property type="match status" value="1"/>
</dbReference>
<dbReference type="PANTHER" id="PTHR44757">
    <property type="entry name" value="DIGUANYLATE CYCLASE DGCP"/>
    <property type="match status" value="1"/>
</dbReference>
<dbReference type="SUPFAM" id="SSF55073">
    <property type="entry name" value="Nucleotide cyclase"/>
    <property type="match status" value="1"/>
</dbReference>
<protein>
    <submittedName>
        <fullName evidence="3">Diguanylate cyclase (GGDEF)-like protein</fullName>
    </submittedName>
</protein>
<dbReference type="CDD" id="cd01949">
    <property type="entry name" value="GGDEF"/>
    <property type="match status" value="1"/>
</dbReference>
<dbReference type="Pfam" id="PF00990">
    <property type="entry name" value="GGDEF"/>
    <property type="match status" value="1"/>
</dbReference>
<dbReference type="PANTHER" id="PTHR44757:SF2">
    <property type="entry name" value="BIOFILM ARCHITECTURE MAINTENANCE PROTEIN MBAA"/>
    <property type="match status" value="1"/>
</dbReference>
<dbReference type="InterPro" id="IPR035965">
    <property type="entry name" value="PAS-like_dom_sf"/>
</dbReference>
<dbReference type="Gene3D" id="3.20.20.450">
    <property type="entry name" value="EAL domain"/>
    <property type="match status" value="1"/>
</dbReference>
<dbReference type="SMART" id="SM00052">
    <property type="entry name" value="EAL"/>
    <property type="match status" value="1"/>
</dbReference>
<dbReference type="NCBIfam" id="TIGR00254">
    <property type="entry name" value="GGDEF"/>
    <property type="match status" value="1"/>
</dbReference>
<dbReference type="SUPFAM" id="SSF55785">
    <property type="entry name" value="PYP-like sensor domain (PAS domain)"/>
    <property type="match status" value="1"/>
</dbReference>
<accession>A0A7W6GCW5</accession>
<dbReference type="Pfam" id="PF08447">
    <property type="entry name" value="PAS_3"/>
    <property type="match status" value="1"/>
</dbReference>
<dbReference type="InterPro" id="IPR035919">
    <property type="entry name" value="EAL_sf"/>
</dbReference>
<organism evidence="3 4">
    <name type="scientific">Rhizobium metallidurans</name>
    <dbReference type="NCBI Taxonomy" id="1265931"/>
    <lineage>
        <taxon>Bacteria</taxon>
        <taxon>Pseudomonadati</taxon>
        <taxon>Pseudomonadota</taxon>
        <taxon>Alphaproteobacteria</taxon>
        <taxon>Hyphomicrobiales</taxon>
        <taxon>Rhizobiaceae</taxon>
        <taxon>Rhizobium/Agrobacterium group</taxon>
        <taxon>Rhizobium</taxon>
    </lineage>
</organism>
<dbReference type="Pfam" id="PF00563">
    <property type="entry name" value="EAL"/>
    <property type="match status" value="1"/>
</dbReference>